<comment type="caution">
    <text evidence="1">The sequence shown here is derived from an EMBL/GenBank/DDBJ whole genome shotgun (WGS) entry which is preliminary data.</text>
</comment>
<gene>
    <name evidence="1" type="ORF">J2S15_003896</name>
</gene>
<dbReference type="RefSeq" id="WP_307411763.1">
    <property type="nucleotide sequence ID" value="NZ_JAUSUR010000009.1"/>
</dbReference>
<evidence type="ECO:0000313" key="2">
    <source>
        <dbReference type="Proteomes" id="UP001230220"/>
    </source>
</evidence>
<dbReference type="SUPFAM" id="SSF52218">
    <property type="entry name" value="Flavoproteins"/>
    <property type="match status" value="1"/>
</dbReference>
<organism evidence="1 2">
    <name type="scientific">Breznakia pachnodae</name>
    <dbReference type="NCBI Taxonomy" id="265178"/>
    <lineage>
        <taxon>Bacteria</taxon>
        <taxon>Bacillati</taxon>
        <taxon>Bacillota</taxon>
        <taxon>Erysipelotrichia</taxon>
        <taxon>Erysipelotrichales</taxon>
        <taxon>Erysipelotrichaceae</taxon>
        <taxon>Breznakia</taxon>
    </lineage>
</organism>
<dbReference type="EMBL" id="JAUSUR010000009">
    <property type="protein sequence ID" value="MDQ0363135.1"/>
    <property type="molecule type" value="Genomic_DNA"/>
</dbReference>
<sequence length="215" mass="25155">MSTLFINGSPKGKKSNSYTFIEQISAPLQFPYEIRTLASLNTKLLADEIEEYETIIIVMPLYIHAMPGIVKELFEEMKINKKQGRRIGFIVQAGFEESETAKYLVNYLEVFVRRMNYEYMGTIVKPGAAGLALMPRFMFKKLLNQLTQLGVEYNQTQTFSKEMIETLGNPYVLSEKQVKLLCRKPVKWINKLGWHYFLRKNKAYKERLDRPYLLK</sequence>
<reference evidence="1 2" key="1">
    <citation type="submission" date="2023-07" db="EMBL/GenBank/DDBJ databases">
        <title>Genomic Encyclopedia of Type Strains, Phase IV (KMG-IV): sequencing the most valuable type-strain genomes for metagenomic binning, comparative biology and taxonomic classification.</title>
        <authorList>
            <person name="Goeker M."/>
        </authorList>
    </citation>
    <scope>NUCLEOTIDE SEQUENCE [LARGE SCALE GENOMIC DNA]</scope>
    <source>
        <strain evidence="1 2">DSM 16784</strain>
    </source>
</reference>
<accession>A0ABU0E8J5</accession>
<proteinExistence type="predicted"/>
<dbReference type="InterPro" id="IPR029039">
    <property type="entry name" value="Flavoprotein-like_sf"/>
</dbReference>
<evidence type="ECO:0000313" key="1">
    <source>
        <dbReference type="EMBL" id="MDQ0363135.1"/>
    </source>
</evidence>
<dbReference type="Proteomes" id="UP001230220">
    <property type="component" value="Unassembled WGS sequence"/>
</dbReference>
<keyword evidence="2" id="KW-1185">Reference proteome</keyword>
<name>A0ABU0E8J5_9FIRM</name>
<protein>
    <submittedName>
        <fullName evidence="1">Multimeric flavodoxin WrbA</fullName>
    </submittedName>
</protein>
<dbReference type="Gene3D" id="3.40.50.360">
    <property type="match status" value="1"/>
</dbReference>